<dbReference type="AlphaFoldDB" id="A0A0H3C5C7"/>
<reference evidence="2 3" key="1">
    <citation type="journal article" date="2010" name="J. Bacteriol.">
        <title>The genetic basis of laboratory adaptation in Caulobacter crescentus.</title>
        <authorList>
            <person name="Marks M.E."/>
            <person name="Castro-Rojas C.M."/>
            <person name="Teiling C."/>
            <person name="Du L."/>
            <person name="Kapatral V."/>
            <person name="Walunas T.L."/>
            <person name="Crosson S."/>
        </authorList>
    </citation>
    <scope>NUCLEOTIDE SEQUENCE [LARGE SCALE GENOMIC DNA]</scope>
    <source>
        <strain evidence="3">NA1000 / CB15N</strain>
    </source>
</reference>
<evidence type="ECO:0000313" key="3">
    <source>
        <dbReference type="Proteomes" id="UP000001364"/>
    </source>
</evidence>
<organism evidence="2 3">
    <name type="scientific">Caulobacter vibrioides (strain NA1000 / CB15N)</name>
    <name type="common">Caulobacter crescentus</name>
    <dbReference type="NCBI Taxonomy" id="565050"/>
    <lineage>
        <taxon>Bacteria</taxon>
        <taxon>Pseudomonadati</taxon>
        <taxon>Pseudomonadota</taxon>
        <taxon>Alphaproteobacteria</taxon>
        <taxon>Caulobacterales</taxon>
        <taxon>Caulobacteraceae</taxon>
        <taxon>Caulobacter</taxon>
    </lineage>
</organism>
<dbReference type="GeneID" id="7330228"/>
<dbReference type="HOGENOM" id="CLU_2841742_0_0_5"/>
<dbReference type="RefSeq" id="WP_012639901.1">
    <property type="nucleotide sequence ID" value="NC_011916.1"/>
</dbReference>
<accession>A0A0H3C5C7</accession>
<evidence type="ECO:0000256" key="1">
    <source>
        <dbReference type="SAM" id="MobiDB-lite"/>
    </source>
</evidence>
<dbReference type="RefSeq" id="YP_002515559.1">
    <property type="nucleotide sequence ID" value="NC_011916.1"/>
</dbReference>
<gene>
    <name evidence="2" type="ordered locus">CCNA_00184</name>
</gene>
<dbReference type="EMBL" id="CP001340">
    <property type="protein sequence ID" value="ACL93651.1"/>
    <property type="molecule type" value="Genomic_DNA"/>
</dbReference>
<protein>
    <submittedName>
        <fullName evidence="2">Uncharacterized protein</fullName>
    </submittedName>
</protein>
<dbReference type="KEGG" id="ccs:CCNA_00184"/>
<evidence type="ECO:0000313" key="2">
    <source>
        <dbReference type="EMBL" id="ACL93651.1"/>
    </source>
</evidence>
<dbReference type="Proteomes" id="UP000001364">
    <property type="component" value="Chromosome"/>
</dbReference>
<proteinExistence type="predicted"/>
<feature type="compositionally biased region" description="Basic and acidic residues" evidence="1">
    <location>
        <begin position="31"/>
        <end position="44"/>
    </location>
</feature>
<name>A0A0H3C5C7_CAUVN</name>
<feature type="region of interest" description="Disordered" evidence="1">
    <location>
        <begin position="1"/>
        <end position="65"/>
    </location>
</feature>
<sequence>MEGSIQTRRLQAPGLPGIIGYRPGMGGARAQTHDPARPIGEHAHRVSHRCVTPNPDATKTGPRIA</sequence>
<keyword evidence="3" id="KW-1185">Reference proteome</keyword>